<dbReference type="PANTHER" id="PTHR34107:SF2">
    <property type="entry name" value="SLL0888 PROTEIN"/>
    <property type="match status" value="1"/>
</dbReference>
<accession>A0ABX2D099</accession>
<dbReference type="SUPFAM" id="SSF52980">
    <property type="entry name" value="Restriction endonuclease-like"/>
    <property type="match status" value="1"/>
</dbReference>
<evidence type="ECO:0000313" key="3">
    <source>
        <dbReference type="Proteomes" id="UP000702425"/>
    </source>
</evidence>
<feature type="domain" description="Putative restriction endonuclease" evidence="1">
    <location>
        <begin position="13"/>
        <end position="200"/>
    </location>
</feature>
<dbReference type="InterPro" id="IPR011335">
    <property type="entry name" value="Restrct_endonuc-II-like"/>
</dbReference>
<keyword evidence="3" id="KW-1185">Reference proteome</keyword>
<gene>
    <name evidence="2" type="ORF">E5S67_03303</name>
</gene>
<proteinExistence type="predicted"/>
<organism evidence="2 3">
    <name type="scientific">Microcoleus asticus IPMA8</name>
    <dbReference type="NCBI Taxonomy" id="2563858"/>
    <lineage>
        <taxon>Bacteria</taxon>
        <taxon>Bacillati</taxon>
        <taxon>Cyanobacteriota</taxon>
        <taxon>Cyanophyceae</taxon>
        <taxon>Oscillatoriophycideae</taxon>
        <taxon>Oscillatoriales</taxon>
        <taxon>Microcoleaceae</taxon>
        <taxon>Microcoleus</taxon>
        <taxon>Microcoleus asticus</taxon>
    </lineage>
</organism>
<comment type="caution">
    <text evidence="2">The sequence shown here is derived from an EMBL/GenBank/DDBJ whole genome shotgun (WGS) entry which is preliminary data.</text>
</comment>
<sequence length="214" mass="24362">MSQTQTIPQTITFDEFAAWYPENSIRRYELHHGAIVEMPLGTGRHSRVTGFIRSKLSIEIDRRSLPYSIPGDCLLKPVRNEAGYLPDAVVLDEAALRQREPRWDRESIIAMGSSVRLAVEVVSTNWRDDYHLKFADYEEMGIPEYWIADYLGLGGRKFIGTPKQPTLSVCQLVDGEYQVKQFRGDDRVESLAFPELNLTAELIFRAGLPLTEPS</sequence>
<name>A0ABX2D099_9CYAN</name>
<dbReference type="InterPro" id="IPR012296">
    <property type="entry name" value="Nuclease_put_TT1808"/>
</dbReference>
<dbReference type="Pfam" id="PF05685">
    <property type="entry name" value="Uma2"/>
    <property type="match status" value="1"/>
</dbReference>
<dbReference type="InterPro" id="IPR008538">
    <property type="entry name" value="Uma2"/>
</dbReference>
<dbReference type="CDD" id="cd06260">
    <property type="entry name" value="DUF820-like"/>
    <property type="match status" value="1"/>
</dbReference>
<protein>
    <recommendedName>
        <fullName evidence="1">Putative restriction endonuclease domain-containing protein</fullName>
    </recommendedName>
</protein>
<reference evidence="2 3" key="1">
    <citation type="journal article" date="2020" name="Sci. Rep.">
        <title>A novel cyanobacterial geosmin producer, revising GeoA distribution and dispersion patterns in Bacteria.</title>
        <authorList>
            <person name="Churro C."/>
            <person name="Semedo-Aguiar A.P."/>
            <person name="Silva A.D."/>
            <person name="Pereira-Leal J.B."/>
            <person name="Leite R.B."/>
        </authorList>
    </citation>
    <scope>NUCLEOTIDE SEQUENCE [LARGE SCALE GENOMIC DNA]</scope>
    <source>
        <strain evidence="2 3">IPMA8</strain>
    </source>
</reference>
<dbReference type="Proteomes" id="UP000702425">
    <property type="component" value="Unassembled WGS sequence"/>
</dbReference>
<dbReference type="RefSeq" id="WP_172189061.1">
    <property type="nucleotide sequence ID" value="NZ_CAWPPK010000272.1"/>
</dbReference>
<dbReference type="EMBL" id="SRRZ01000058">
    <property type="protein sequence ID" value="NQE35568.1"/>
    <property type="molecule type" value="Genomic_DNA"/>
</dbReference>
<dbReference type="Gene3D" id="3.90.1570.10">
    <property type="entry name" value="tt1808, chain A"/>
    <property type="match status" value="1"/>
</dbReference>
<evidence type="ECO:0000313" key="2">
    <source>
        <dbReference type="EMBL" id="NQE35568.1"/>
    </source>
</evidence>
<dbReference type="PANTHER" id="PTHR34107">
    <property type="entry name" value="SLL0198 PROTEIN-RELATED"/>
    <property type="match status" value="1"/>
</dbReference>
<evidence type="ECO:0000259" key="1">
    <source>
        <dbReference type="Pfam" id="PF05685"/>
    </source>
</evidence>